<dbReference type="AlphaFoldDB" id="A0A2I0BAQ2"/>
<dbReference type="EMBL" id="KZ451899">
    <property type="protein sequence ID" value="PKA64877.1"/>
    <property type="molecule type" value="Genomic_DNA"/>
</dbReference>
<keyword evidence="3" id="KW-1015">Disulfide bond</keyword>
<dbReference type="STRING" id="1088818.A0A2I0BAQ2"/>
<evidence type="ECO:0000256" key="4">
    <source>
        <dbReference type="ARBA" id="ARBA00082491"/>
    </source>
</evidence>
<evidence type="ECO:0000256" key="2">
    <source>
        <dbReference type="ARBA" id="ARBA00023008"/>
    </source>
</evidence>
<evidence type="ECO:0000259" key="6">
    <source>
        <dbReference type="PROSITE" id="PS51485"/>
    </source>
</evidence>
<organism evidence="7 8">
    <name type="scientific">Apostasia shenzhenica</name>
    <dbReference type="NCBI Taxonomy" id="1088818"/>
    <lineage>
        <taxon>Eukaryota</taxon>
        <taxon>Viridiplantae</taxon>
        <taxon>Streptophyta</taxon>
        <taxon>Embryophyta</taxon>
        <taxon>Tracheophyta</taxon>
        <taxon>Spermatophyta</taxon>
        <taxon>Magnoliopsida</taxon>
        <taxon>Liliopsida</taxon>
        <taxon>Asparagales</taxon>
        <taxon>Orchidaceae</taxon>
        <taxon>Apostasioideae</taxon>
        <taxon>Apostasia</taxon>
    </lineage>
</organism>
<evidence type="ECO:0000313" key="8">
    <source>
        <dbReference type="Proteomes" id="UP000236161"/>
    </source>
</evidence>
<keyword evidence="2" id="KW-0186">Copper</keyword>
<dbReference type="SUPFAM" id="SSF49503">
    <property type="entry name" value="Cupredoxins"/>
    <property type="match status" value="1"/>
</dbReference>
<keyword evidence="8" id="KW-1185">Reference proteome</keyword>
<dbReference type="InterPro" id="IPR041844">
    <property type="entry name" value="Plantacyanin"/>
</dbReference>
<dbReference type="Pfam" id="PF02298">
    <property type="entry name" value="Cu_bind_like"/>
    <property type="match status" value="1"/>
</dbReference>
<feature type="domain" description="Phytocyanin" evidence="6">
    <location>
        <begin position="33"/>
        <end position="128"/>
    </location>
</feature>
<feature type="signal peptide" evidence="5">
    <location>
        <begin position="1"/>
        <end position="34"/>
    </location>
</feature>
<gene>
    <name evidence="7" type="primary">ARPN</name>
    <name evidence="7" type="ORF">AXF42_Ash011479</name>
</gene>
<keyword evidence="5" id="KW-0732">Signal</keyword>
<dbReference type="InterPro" id="IPR003245">
    <property type="entry name" value="Phytocyanin_dom"/>
</dbReference>
<evidence type="ECO:0000256" key="5">
    <source>
        <dbReference type="SAM" id="SignalP"/>
    </source>
</evidence>
<accession>A0A2I0BAQ2</accession>
<dbReference type="PANTHER" id="PTHR33021">
    <property type="entry name" value="BLUE COPPER PROTEIN"/>
    <property type="match status" value="1"/>
</dbReference>
<dbReference type="InterPro" id="IPR039391">
    <property type="entry name" value="Phytocyanin-like"/>
</dbReference>
<evidence type="ECO:0000313" key="7">
    <source>
        <dbReference type="EMBL" id="PKA64877.1"/>
    </source>
</evidence>
<dbReference type="Gene3D" id="2.60.40.420">
    <property type="entry name" value="Cupredoxins - blue copper proteins"/>
    <property type="match status" value="1"/>
</dbReference>
<dbReference type="GO" id="GO:0005886">
    <property type="term" value="C:plasma membrane"/>
    <property type="evidence" value="ECO:0007669"/>
    <property type="project" value="TreeGrafter"/>
</dbReference>
<feature type="chain" id="PRO_5014156900" description="Plantacyanin" evidence="5">
    <location>
        <begin position="35"/>
        <end position="128"/>
    </location>
</feature>
<dbReference type="GO" id="GO:0009055">
    <property type="term" value="F:electron transfer activity"/>
    <property type="evidence" value="ECO:0007669"/>
    <property type="project" value="InterPro"/>
</dbReference>
<evidence type="ECO:0000256" key="1">
    <source>
        <dbReference type="ARBA" id="ARBA00022723"/>
    </source>
</evidence>
<dbReference type="OrthoDB" id="2011645at2759"/>
<reference evidence="7 8" key="1">
    <citation type="journal article" date="2017" name="Nature">
        <title>The Apostasia genome and the evolution of orchids.</title>
        <authorList>
            <person name="Zhang G.Q."/>
            <person name="Liu K.W."/>
            <person name="Li Z."/>
            <person name="Lohaus R."/>
            <person name="Hsiao Y.Y."/>
            <person name="Niu S.C."/>
            <person name="Wang J.Y."/>
            <person name="Lin Y.C."/>
            <person name="Xu Q."/>
            <person name="Chen L.J."/>
            <person name="Yoshida K."/>
            <person name="Fujiwara S."/>
            <person name="Wang Z.W."/>
            <person name="Zhang Y.Q."/>
            <person name="Mitsuda N."/>
            <person name="Wang M."/>
            <person name="Liu G.H."/>
            <person name="Pecoraro L."/>
            <person name="Huang H.X."/>
            <person name="Xiao X.J."/>
            <person name="Lin M."/>
            <person name="Wu X.Y."/>
            <person name="Wu W.L."/>
            <person name="Chen Y.Y."/>
            <person name="Chang S.B."/>
            <person name="Sakamoto S."/>
            <person name="Ohme-Takagi M."/>
            <person name="Yagi M."/>
            <person name="Zeng S.J."/>
            <person name="Shen C.Y."/>
            <person name="Yeh C.M."/>
            <person name="Luo Y.B."/>
            <person name="Tsai W.C."/>
            <person name="Van de Peer Y."/>
            <person name="Liu Z.J."/>
        </authorList>
    </citation>
    <scope>NUCLEOTIDE SEQUENCE [LARGE SCALE GENOMIC DNA]</scope>
    <source>
        <strain evidence="8">cv. Shenzhen</strain>
        <tissue evidence="7">Stem</tissue>
    </source>
</reference>
<dbReference type="InterPro" id="IPR008972">
    <property type="entry name" value="Cupredoxin"/>
</dbReference>
<dbReference type="FunFam" id="2.60.40.420:FF:000013">
    <property type="entry name" value="basic blue protein-like"/>
    <property type="match status" value="1"/>
</dbReference>
<name>A0A2I0BAQ2_9ASPA</name>
<dbReference type="GO" id="GO:0046872">
    <property type="term" value="F:metal ion binding"/>
    <property type="evidence" value="ECO:0007669"/>
    <property type="project" value="UniProtKB-KW"/>
</dbReference>
<protein>
    <recommendedName>
        <fullName evidence="4">Plantacyanin</fullName>
    </recommendedName>
</protein>
<dbReference type="PROSITE" id="PS51485">
    <property type="entry name" value="PHYTOCYANIN"/>
    <property type="match status" value="1"/>
</dbReference>
<dbReference type="Proteomes" id="UP000236161">
    <property type="component" value="Unassembled WGS sequence"/>
</dbReference>
<dbReference type="PANTHER" id="PTHR33021:SF513">
    <property type="entry name" value="PUTATIVE, EXPRESSED-RELATED"/>
    <property type="match status" value="1"/>
</dbReference>
<evidence type="ECO:0000256" key="3">
    <source>
        <dbReference type="ARBA" id="ARBA00023157"/>
    </source>
</evidence>
<dbReference type="CDD" id="cd11013">
    <property type="entry name" value="Plantacyanin"/>
    <property type="match status" value="1"/>
</dbReference>
<proteinExistence type="predicted"/>
<keyword evidence="1" id="KW-0479">Metal-binding</keyword>
<sequence length="128" mass="13595">MDTGRGSAAQPMVLSLSFLLLLLLLSKFAGESATFTVGEGAGWTFDAVSWPNGKHFNAGDVLEFKYSPAAHNVVEVNAGGYRDCSTPARAKVFESGNDRITLRRGANYFICSFSGHCEAGMKVAVIAA</sequence>